<dbReference type="CDD" id="cd23805">
    <property type="entry name" value="UBCc_UBE2T"/>
    <property type="match status" value="1"/>
</dbReference>
<evidence type="ECO:0000256" key="1">
    <source>
        <dbReference type="ARBA" id="ARBA00012486"/>
    </source>
</evidence>
<evidence type="ECO:0000313" key="9">
    <source>
        <dbReference type="EMBL" id="CAK9172794.1"/>
    </source>
</evidence>
<keyword evidence="4" id="KW-0833">Ubl conjugation pathway</keyword>
<sequence>MAQAARLNFRMQKELKLLLTDPPPAASFPLLYPDSDLSSFYLSSIDAQIEGPEGTVYAKGVFTIKIQIPERYPFQPPIVTFATPIYHPNIDNGGRICLDILNLPPKGTWQPSLNISAVLTCIGLLLSEPNPDDGLMCEASREYKYNRQAFDQKAQSMTEKYARAGASEDHGCSQSRQIISNSSMMEPKGSDTLKHEVNEDFVSDKKLCGISRKLSFESSGPSQKRESDTRVNEENIAHVSKSQMEVKGPEQESNKESTECYQNHEKLQRNRRKLSLASLSPSQMKNVDEKENVVANQCSSILNPQSISVSYAESRPALQYSNYHEQQSHQEHFFNSMSESKSTSSKKLLCPVREQLLESSRSRQRSHDNGEKMCTLPKSLSSHVNVSDETLPIHHAVSHNEMQNPMYLNDRTASGLKNVGRKKLGLAGRKLSLRPLASSQNQEEDNKEKMAANKGLMVAHPYSLSTASSMSSLVSKISEYNEGEAGSCATNVDSKKLFGIRGKLPLEPLCQLQVGNNGGNQMPTLQSEKPSAKSSKSMLLLQDCRYDGKQQPKQDHDEKFAGGIEQQEGGSLASETVIVLDSEDSEGETDGSSRSRLSLARKRLPGKRKAKV</sequence>
<dbReference type="Proteomes" id="UP001642360">
    <property type="component" value="Unassembled WGS sequence"/>
</dbReference>
<accession>A0ABC8U883</accession>
<dbReference type="Gene3D" id="3.10.110.10">
    <property type="entry name" value="Ubiquitin Conjugating Enzyme"/>
    <property type="match status" value="1"/>
</dbReference>
<keyword evidence="5" id="KW-0067">ATP-binding</keyword>
<keyword evidence="11" id="KW-1185">Reference proteome</keyword>
<dbReference type="SUPFAM" id="SSF54495">
    <property type="entry name" value="UBC-like"/>
    <property type="match status" value="1"/>
</dbReference>
<evidence type="ECO:0000256" key="5">
    <source>
        <dbReference type="ARBA" id="ARBA00022840"/>
    </source>
</evidence>
<dbReference type="EMBL" id="CAUOFW020006057">
    <property type="protein sequence ID" value="CAK9172794.1"/>
    <property type="molecule type" value="Genomic_DNA"/>
</dbReference>
<dbReference type="Pfam" id="PF00179">
    <property type="entry name" value="UQ_con"/>
    <property type="match status" value="1"/>
</dbReference>
<name>A0ABC8U883_9AQUA</name>
<evidence type="ECO:0000313" key="11">
    <source>
        <dbReference type="Proteomes" id="UP001642360"/>
    </source>
</evidence>
<dbReference type="FunFam" id="3.10.110.10:FF:000041">
    <property type="entry name" value="Ubiquitin-conjugating enzyme E2 T"/>
    <property type="match status" value="1"/>
</dbReference>
<comment type="caution">
    <text evidence="10">The sequence shown here is derived from an EMBL/GenBank/DDBJ whole genome shotgun (WGS) entry which is preliminary data.</text>
</comment>
<gene>
    <name evidence="9" type="ORF">ILEXP_LOCUS42472</name>
    <name evidence="10" type="ORF">ILEXP_LOCUS44984</name>
</gene>
<feature type="region of interest" description="Disordered" evidence="7">
    <location>
        <begin position="215"/>
        <end position="271"/>
    </location>
</feature>
<evidence type="ECO:0000256" key="7">
    <source>
        <dbReference type="SAM" id="MobiDB-lite"/>
    </source>
</evidence>
<feature type="compositionally biased region" description="Basic and acidic residues" evidence="7">
    <location>
        <begin position="223"/>
        <end position="236"/>
    </location>
</feature>
<dbReference type="GO" id="GO:0005524">
    <property type="term" value="F:ATP binding"/>
    <property type="evidence" value="ECO:0007669"/>
    <property type="project" value="UniProtKB-KW"/>
</dbReference>
<feature type="active site" description="Glycyl thioester intermediate" evidence="6">
    <location>
        <position position="97"/>
    </location>
</feature>
<dbReference type="InterPro" id="IPR000608">
    <property type="entry name" value="UBC"/>
</dbReference>
<evidence type="ECO:0000259" key="8">
    <source>
        <dbReference type="PROSITE" id="PS50127"/>
    </source>
</evidence>
<feature type="compositionally biased region" description="Polar residues" evidence="7">
    <location>
        <begin position="517"/>
        <end position="537"/>
    </location>
</feature>
<organism evidence="10 11">
    <name type="scientific">Ilex paraguariensis</name>
    <name type="common">yerba mate</name>
    <dbReference type="NCBI Taxonomy" id="185542"/>
    <lineage>
        <taxon>Eukaryota</taxon>
        <taxon>Viridiplantae</taxon>
        <taxon>Streptophyta</taxon>
        <taxon>Embryophyta</taxon>
        <taxon>Tracheophyta</taxon>
        <taxon>Spermatophyta</taxon>
        <taxon>Magnoliopsida</taxon>
        <taxon>eudicotyledons</taxon>
        <taxon>Gunneridae</taxon>
        <taxon>Pentapetalae</taxon>
        <taxon>asterids</taxon>
        <taxon>campanulids</taxon>
        <taxon>Aquifoliales</taxon>
        <taxon>Aquifoliaceae</taxon>
        <taxon>Ilex</taxon>
    </lineage>
</organism>
<dbReference type="InterPro" id="IPR023313">
    <property type="entry name" value="UBQ-conjugating_AS"/>
</dbReference>
<dbReference type="GO" id="GO:0061631">
    <property type="term" value="F:ubiquitin conjugating enzyme activity"/>
    <property type="evidence" value="ECO:0007669"/>
    <property type="project" value="UniProtKB-EC"/>
</dbReference>
<dbReference type="EC" id="2.3.2.23" evidence="1"/>
<feature type="compositionally biased region" description="Basic and acidic residues" evidence="7">
    <location>
        <begin position="247"/>
        <end position="268"/>
    </location>
</feature>
<dbReference type="AlphaFoldDB" id="A0ABC8U883"/>
<dbReference type="PANTHER" id="PTHR24068">
    <property type="entry name" value="UBIQUITIN-CONJUGATING ENZYME E2"/>
    <property type="match status" value="1"/>
</dbReference>
<dbReference type="EMBL" id="CAUOFW020006554">
    <property type="protein sequence ID" value="CAK9175186.1"/>
    <property type="molecule type" value="Genomic_DNA"/>
</dbReference>
<keyword evidence="2" id="KW-0808">Transferase</keyword>
<reference evidence="10 11" key="1">
    <citation type="submission" date="2024-02" db="EMBL/GenBank/DDBJ databases">
        <authorList>
            <person name="Vignale AGUSTIN F."/>
            <person name="Sosa J E."/>
            <person name="Modenutti C."/>
        </authorList>
    </citation>
    <scope>NUCLEOTIDE SEQUENCE [LARGE SCALE GENOMIC DNA]</scope>
</reference>
<feature type="compositionally biased region" description="Basic and acidic residues" evidence="7">
    <location>
        <begin position="544"/>
        <end position="560"/>
    </location>
</feature>
<keyword evidence="3" id="KW-0547">Nucleotide-binding</keyword>
<dbReference type="SMART" id="SM00212">
    <property type="entry name" value="UBCc"/>
    <property type="match status" value="1"/>
</dbReference>
<feature type="compositionally biased region" description="Basic residues" evidence="7">
    <location>
        <begin position="599"/>
        <end position="612"/>
    </location>
</feature>
<evidence type="ECO:0000256" key="2">
    <source>
        <dbReference type="ARBA" id="ARBA00022679"/>
    </source>
</evidence>
<evidence type="ECO:0000256" key="4">
    <source>
        <dbReference type="ARBA" id="ARBA00022786"/>
    </source>
</evidence>
<evidence type="ECO:0000256" key="3">
    <source>
        <dbReference type="ARBA" id="ARBA00022741"/>
    </source>
</evidence>
<evidence type="ECO:0000313" key="10">
    <source>
        <dbReference type="EMBL" id="CAK9175186.1"/>
    </source>
</evidence>
<dbReference type="PROSITE" id="PS50127">
    <property type="entry name" value="UBC_2"/>
    <property type="match status" value="1"/>
</dbReference>
<feature type="domain" description="UBC core" evidence="8">
    <location>
        <begin position="6"/>
        <end position="163"/>
    </location>
</feature>
<feature type="region of interest" description="Disordered" evidence="7">
    <location>
        <begin position="517"/>
        <end position="612"/>
    </location>
</feature>
<dbReference type="InterPro" id="IPR016135">
    <property type="entry name" value="UBQ-conjugating_enzyme/RWD"/>
</dbReference>
<proteinExistence type="predicted"/>
<protein>
    <recommendedName>
        <fullName evidence="1">E2 ubiquitin-conjugating enzyme</fullName>
        <ecNumber evidence="1">2.3.2.23</ecNumber>
    </recommendedName>
</protein>
<evidence type="ECO:0000256" key="6">
    <source>
        <dbReference type="PROSITE-ProRule" id="PRU10133"/>
    </source>
</evidence>
<dbReference type="PROSITE" id="PS00183">
    <property type="entry name" value="UBC_1"/>
    <property type="match status" value="1"/>
</dbReference>